<evidence type="ECO:0000256" key="1">
    <source>
        <dbReference type="ARBA" id="ARBA00007074"/>
    </source>
</evidence>
<dbReference type="PANTHER" id="PTHR47360">
    <property type="entry name" value="MUREIN DD-ENDOPEPTIDASE MEPS/MUREIN LD-CARBOXYPEPTIDASE"/>
    <property type="match status" value="1"/>
</dbReference>
<evidence type="ECO:0000313" key="7">
    <source>
        <dbReference type="EMBL" id="QPG60647.1"/>
    </source>
</evidence>
<dbReference type="PANTHER" id="PTHR47360:SF1">
    <property type="entry name" value="ENDOPEPTIDASE NLPC-RELATED"/>
    <property type="match status" value="1"/>
</dbReference>
<dbReference type="Proteomes" id="UP000316416">
    <property type="component" value="Chromosome"/>
</dbReference>
<evidence type="ECO:0000256" key="5">
    <source>
        <dbReference type="ARBA" id="ARBA00022807"/>
    </source>
</evidence>
<proteinExistence type="inferred from homology"/>
<protein>
    <submittedName>
        <fullName evidence="7">C40 family peptidase</fullName>
    </submittedName>
</protein>
<dbReference type="InterPro" id="IPR000064">
    <property type="entry name" value="NLP_P60_dom"/>
</dbReference>
<dbReference type="InterPro" id="IPR052062">
    <property type="entry name" value="Murein_DD/LD_carboxypeptidase"/>
</dbReference>
<keyword evidence="2" id="KW-0645">Protease</keyword>
<dbReference type="Pfam" id="PF00877">
    <property type="entry name" value="NLPC_P60"/>
    <property type="match status" value="1"/>
</dbReference>
<dbReference type="InterPro" id="IPR038765">
    <property type="entry name" value="Papain-like_cys_pep_sf"/>
</dbReference>
<evidence type="ECO:0000259" key="6">
    <source>
        <dbReference type="PROSITE" id="PS51935"/>
    </source>
</evidence>
<sequence length="114" mass="12923">MAYHSEWKGTPYRYGGMSKRGVDCSGFVVLAYKNILGINLPRTTIEQKGVGHKIAKQNLKTGDLVFFKTGWSTRHVGIYLSDSKFLHASTSQGVMISRLDNSYWQSKYWLSRGL</sequence>
<gene>
    <name evidence="7" type="ORF">FM038_024905</name>
</gene>
<evidence type="ECO:0000313" key="8">
    <source>
        <dbReference type="Proteomes" id="UP000316416"/>
    </source>
</evidence>
<feature type="domain" description="NlpC/P60" evidence="6">
    <location>
        <begin position="1"/>
        <end position="114"/>
    </location>
</feature>
<dbReference type="EMBL" id="CP045503">
    <property type="protein sequence ID" value="QPG60647.1"/>
    <property type="molecule type" value="Genomic_DNA"/>
</dbReference>
<evidence type="ECO:0000256" key="4">
    <source>
        <dbReference type="ARBA" id="ARBA00022801"/>
    </source>
</evidence>
<reference evidence="7" key="1">
    <citation type="submission" date="2021-07" db="EMBL/GenBank/DDBJ databases">
        <title>Shewanella sp. YLB-07 whole genome sequence.</title>
        <authorList>
            <person name="Yu L."/>
        </authorList>
    </citation>
    <scope>NUCLEOTIDE SEQUENCE</scope>
    <source>
        <strain evidence="7">YLB-08</strain>
    </source>
</reference>
<evidence type="ECO:0000256" key="2">
    <source>
        <dbReference type="ARBA" id="ARBA00022670"/>
    </source>
</evidence>
<organism evidence="7 8">
    <name type="scientific">Shewanella eurypsychrophilus</name>
    <dbReference type="NCBI Taxonomy" id="2593656"/>
    <lineage>
        <taxon>Bacteria</taxon>
        <taxon>Pseudomonadati</taxon>
        <taxon>Pseudomonadota</taxon>
        <taxon>Gammaproteobacteria</taxon>
        <taxon>Alteromonadales</taxon>
        <taxon>Shewanellaceae</taxon>
        <taxon>Shewanella</taxon>
    </lineage>
</organism>
<keyword evidence="3" id="KW-0732">Signal</keyword>
<dbReference type="SUPFAM" id="SSF54001">
    <property type="entry name" value="Cysteine proteinases"/>
    <property type="match status" value="1"/>
</dbReference>
<keyword evidence="8" id="KW-1185">Reference proteome</keyword>
<dbReference type="PROSITE" id="PS51935">
    <property type="entry name" value="NLPC_P60"/>
    <property type="match status" value="1"/>
</dbReference>
<keyword evidence="5" id="KW-0788">Thiol protease</keyword>
<accession>A0ABX6VDZ0</accession>
<name>A0ABX6VDZ0_9GAMM</name>
<comment type="similarity">
    <text evidence="1">Belongs to the peptidase C40 family.</text>
</comment>
<evidence type="ECO:0000256" key="3">
    <source>
        <dbReference type="ARBA" id="ARBA00022729"/>
    </source>
</evidence>
<keyword evidence="4" id="KW-0378">Hydrolase</keyword>
<dbReference type="Gene3D" id="3.90.1720.10">
    <property type="entry name" value="endopeptidase domain like (from Nostoc punctiforme)"/>
    <property type="match status" value="1"/>
</dbReference>